<accession>A0A832T6Z1</accession>
<sequence length="363" mass="40405">MRIGVVIHGPEIIDSGYALKIINLLKKFGEVKAKLGGTMGRVAVIDNNLQDIIDISEKLMPSQSLKKLANNDILILMNYGKSKITGHTFGKIVVERANLNKPIIQIERPGEEDGTIIIWNDDNSKIVKEIANYLSKELNLKIEKCISNGLEVWEKEGRVFRKVHGVDVGEAILVNGIVVGKAKSNEVILIAENGKLVDIIGGELKEGGIEKLKNVDLKKAVIKTGILRRHPTNPKIESKEIDEGYTIIINHAGEDVIEMIKNKGVVAVITIGDDTTTICGDILARFGIKIIGITDGDRDEILKNPVILKGSVIFLIKNMRDDDVGRILEKNLNLNKKYCYQELLDEVKKIFNDNNICYEEFVY</sequence>
<dbReference type="OMA" id="TTTICGD"/>
<dbReference type="EMBL" id="DUJR01000013">
    <property type="protein sequence ID" value="HII59503.1"/>
    <property type="molecule type" value="Genomic_DNA"/>
</dbReference>
<gene>
    <name evidence="1" type="ORF">HA335_02810</name>
</gene>
<evidence type="ECO:0000313" key="1">
    <source>
        <dbReference type="EMBL" id="HII59503.1"/>
    </source>
</evidence>
<comment type="caution">
    <text evidence="1">The sequence shown here is derived from an EMBL/GenBank/DDBJ whole genome shotgun (WGS) entry which is preliminary data.</text>
</comment>
<reference evidence="1" key="1">
    <citation type="journal article" date="2020" name="bioRxiv">
        <title>A rank-normalized archaeal taxonomy based on genome phylogeny resolves widespread incomplete and uneven classifications.</title>
        <authorList>
            <person name="Rinke C."/>
            <person name="Chuvochina M."/>
            <person name="Mussig A.J."/>
            <person name="Chaumeil P.-A."/>
            <person name="Waite D.W."/>
            <person name="Whitman W.B."/>
            <person name="Parks D.H."/>
            <person name="Hugenholtz P."/>
        </authorList>
    </citation>
    <scope>NUCLEOTIDE SEQUENCE</scope>
    <source>
        <strain evidence="1">UBA8849</strain>
    </source>
</reference>
<evidence type="ECO:0000313" key="2">
    <source>
        <dbReference type="Proteomes" id="UP000645676"/>
    </source>
</evidence>
<organism evidence="1 2">
    <name type="scientific">Methanocaldococcus jannaschii</name>
    <dbReference type="NCBI Taxonomy" id="2190"/>
    <lineage>
        <taxon>Archaea</taxon>
        <taxon>Methanobacteriati</taxon>
        <taxon>Methanobacteriota</taxon>
        <taxon>Methanomada group</taxon>
        <taxon>Methanococci</taxon>
        <taxon>Methanococcales</taxon>
        <taxon>Methanocaldococcaceae</taxon>
        <taxon>Methanocaldococcus</taxon>
    </lineage>
</organism>
<name>A0A832T6Z1_9EURY</name>
<protein>
    <submittedName>
        <fullName evidence="1">DUF2117 domain-containing protein</fullName>
    </submittedName>
</protein>
<dbReference type="PIRSF" id="PIRSF006598">
    <property type="entry name" value="UCP006598"/>
    <property type="match status" value="1"/>
</dbReference>
<dbReference type="InterPro" id="IPR012032">
    <property type="entry name" value="UCP006598"/>
</dbReference>
<proteinExistence type="predicted"/>
<dbReference type="RefSeq" id="WP_010869557.1">
    <property type="nucleotide sequence ID" value="NC_000909.1"/>
</dbReference>
<dbReference type="Proteomes" id="UP000645676">
    <property type="component" value="Unassembled WGS sequence"/>
</dbReference>
<dbReference type="Pfam" id="PF09890">
    <property type="entry name" value="DUF2117"/>
    <property type="match status" value="1"/>
</dbReference>
<dbReference type="AlphaFoldDB" id="A0A832T6Z1"/>